<sequence>MPTQVDASDPKPFPGTIETAQIETVDNDRAGLMLDAGVVR</sequence>
<comment type="caution">
    <text evidence="1">The sequence shown here is derived from an EMBL/GenBank/DDBJ whole genome shotgun (WGS) entry which is preliminary data.</text>
</comment>
<dbReference type="Proteomes" id="UP001168363">
    <property type="component" value="Unassembled WGS sequence"/>
</dbReference>
<gene>
    <name evidence="1" type="ORF">QWJ41_19310</name>
</gene>
<dbReference type="RefSeq" id="WP_268788281.1">
    <property type="nucleotide sequence ID" value="NZ_JAULSC010000030.1"/>
</dbReference>
<name>A0ABT8TVA0_9ACTN</name>
<organism evidence="1 2">
    <name type="scientific">Nocardioides cremeus</name>
    <dbReference type="NCBI Taxonomy" id="3058044"/>
    <lineage>
        <taxon>Bacteria</taxon>
        <taxon>Bacillati</taxon>
        <taxon>Actinomycetota</taxon>
        <taxon>Actinomycetes</taxon>
        <taxon>Propionibacteriales</taxon>
        <taxon>Nocardioidaceae</taxon>
        <taxon>Nocardioides</taxon>
    </lineage>
</organism>
<evidence type="ECO:0000313" key="1">
    <source>
        <dbReference type="EMBL" id="MDO3397883.1"/>
    </source>
</evidence>
<reference evidence="1" key="1">
    <citation type="submission" date="2023-06" db="EMBL/GenBank/DDBJ databases">
        <title>Genome sequence of Nocardioides sp. SOB44.</title>
        <authorList>
            <person name="Zhang G."/>
        </authorList>
    </citation>
    <scope>NUCLEOTIDE SEQUENCE</scope>
    <source>
        <strain evidence="1">SOB44</strain>
    </source>
</reference>
<evidence type="ECO:0000313" key="2">
    <source>
        <dbReference type="Proteomes" id="UP001168363"/>
    </source>
</evidence>
<keyword evidence="2" id="KW-1185">Reference proteome</keyword>
<protein>
    <submittedName>
        <fullName evidence="1">Uncharacterized protein</fullName>
    </submittedName>
</protein>
<accession>A0ABT8TVA0</accession>
<dbReference type="EMBL" id="JAULSC010000030">
    <property type="protein sequence ID" value="MDO3397883.1"/>
    <property type="molecule type" value="Genomic_DNA"/>
</dbReference>
<proteinExistence type="predicted"/>